<accession>A0ACB7RWE3</accession>
<reference evidence="1" key="1">
    <citation type="submission" date="2020-05" db="EMBL/GenBank/DDBJ databases">
        <title>Large-scale comparative analyses of tick genomes elucidate their genetic diversity and vector capacities.</title>
        <authorList>
            <person name="Jia N."/>
            <person name="Wang J."/>
            <person name="Shi W."/>
            <person name="Du L."/>
            <person name="Sun Y."/>
            <person name="Zhan W."/>
            <person name="Jiang J."/>
            <person name="Wang Q."/>
            <person name="Zhang B."/>
            <person name="Ji P."/>
            <person name="Sakyi L.B."/>
            <person name="Cui X."/>
            <person name="Yuan T."/>
            <person name="Jiang B."/>
            <person name="Yang W."/>
            <person name="Lam T.T.-Y."/>
            <person name="Chang Q."/>
            <person name="Ding S."/>
            <person name="Wang X."/>
            <person name="Zhu J."/>
            <person name="Ruan X."/>
            <person name="Zhao L."/>
            <person name="Wei J."/>
            <person name="Que T."/>
            <person name="Du C."/>
            <person name="Cheng J."/>
            <person name="Dai P."/>
            <person name="Han X."/>
            <person name="Huang E."/>
            <person name="Gao Y."/>
            <person name="Liu J."/>
            <person name="Shao H."/>
            <person name="Ye R."/>
            <person name="Li L."/>
            <person name="Wei W."/>
            <person name="Wang X."/>
            <person name="Wang C."/>
            <person name="Yang T."/>
            <person name="Huo Q."/>
            <person name="Li W."/>
            <person name="Guo W."/>
            <person name="Chen H."/>
            <person name="Zhou L."/>
            <person name="Ni X."/>
            <person name="Tian J."/>
            <person name="Zhou Y."/>
            <person name="Sheng Y."/>
            <person name="Liu T."/>
            <person name="Pan Y."/>
            <person name="Xia L."/>
            <person name="Li J."/>
            <person name="Zhao F."/>
            <person name="Cao W."/>
        </authorList>
    </citation>
    <scope>NUCLEOTIDE SEQUENCE</scope>
    <source>
        <strain evidence="1">Hyas-2018</strain>
    </source>
</reference>
<name>A0ACB7RWE3_HYAAI</name>
<dbReference type="Proteomes" id="UP000821845">
    <property type="component" value="Chromosome 7"/>
</dbReference>
<protein>
    <submittedName>
        <fullName evidence="1">Uncharacterized protein</fullName>
    </submittedName>
</protein>
<keyword evidence="2" id="KW-1185">Reference proteome</keyword>
<proteinExistence type="predicted"/>
<dbReference type="EMBL" id="CM023487">
    <property type="protein sequence ID" value="KAH6926830.1"/>
    <property type="molecule type" value="Genomic_DNA"/>
</dbReference>
<organism evidence="1 2">
    <name type="scientific">Hyalomma asiaticum</name>
    <name type="common">Tick</name>
    <dbReference type="NCBI Taxonomy" id="266040"/>
    <lineage>
        <taxon>Eukaryota</taxon>
        <taxon>Metazoa</taxon>
        <taxon>Ecdysozoa</taxon>
        <taxon>Arthropoda</taxon>
        <taxon>Chelicerata</taxon>
        <taxon>Arachnida</taxon>
        <taxon>Acari</taxon>
        <taxon>Parasitiformes</taxon>
        <taxon>Ixodida</taxon>
        <taxon>Ixodoidea</taxon>
        <taxon>Ixodidae</taxon>
        <taxon>Hyalomminae</taxon>
        <taxon>Hyalomma</taxon>
    </lineage>
</organism>
<gene>
    <name evidence="1" type="ORF">HPB50_022556</name>
</gene>
<sequence>MKGIKKTLQLLSKNSKTGAVKVSKSKDAVRPEDVERLSTVATVVSPPHPVSNLRRVVLPTRPNESAAEQSFREQYVAVQAWNQDYWAKHNAEFQRKKEEFTQRKLAEYKAQGSPRDSVPIDEMASFYKTFLNDNHQKHMQYNWLLDAFPHQSSHVVLILVECFCFSCSLKEAEIVRGCRPGKTVQLTEAEVRGLCLKSREIFLSQPILLELEAPLKICGDIHGQYTDLLRLFEYGGFPPEANYLFLGDYVDRGKQSLETICLLLAYKIKYPENFFLLRGNHECASINRIYGFYDECKRRYNIKLWKTFTDCFNCLPIAAIIDEKIFCCHGGLSPDLQSMEQIRRIMRPTDVPDTGLLCDLLWSDPDKDVQGWGENDRGVSFTFGADVVSKFLNRHDLDLICRAHQILKPSEKKAKYQYGGLNSGRPVTPPRGPVKKK</sequence>
<evidence type="ECO:0000313" key="1">
    <source>
        <dbReference type="EMBL" id="KAH6926830.1"/>
    </source>
</evidence>
<comment type="caution">
    <text evidence="1">The sequence shown here is derived from an EMBL/GenBank/DDBJ whole genome shotgun (WGS) entry which is preliminary data.</text>
</comment>
<evidence type="ECO:0000313" key="2">
    <source>
        <dbReference type="Proteomes" id="UP000821845"/>
    </source>
</evidence>